<accession>C8W6C8</accession>
<evidence type="ECO:0000256" key="5">
    <source>
        <dbReference type="ARBA" id="ARBA00023157"/>
    </source>
</evidence>
<dbReference type="GO" id="GO:0004791">
    <property type="term" value="F:thioredoxin-disulfide reductase (NADPH) activity"/>
    <property type="evidence" value="ECO:0007669"/>
    <property type="project" value="UniProtKB-UniRule"/>
</dbReference>
<keyword evidence="5" id="KW-1015">Disulfide bond</keyword>
<dbReference type="EMBL" id="CP001720">
    <property type="protein sequence ID" value="ACV62217.1"/>
    <property type="molecule type" value="Genomic_DNA"/>
</dbReference>
<keyword evidence="2 7" id="KW-0285">Flavoprotein</keyword>
<dbReference type="STRING" id="485916.Dtox_1340"/>
<dbReference type="KEGG" id="dae:Dtox_1340"/>
<proteinExistence type="inferred from homology"/>
<keyword evidence="11" id="KW-1185">Reference proteome</keyword>
<dbReference type="PRINTS" id="PR00368">
    <property type="entry name" value="FADPNR"/>
</dbReference>
<dbReference type="PRINTS" id="PR00469">
    <property type="entry name" value="PNDRDTASEII"/>
</dbReference>
<evidence type="ECO:0000256" key="7">
    <source>
        <dbReference type="RuleBase" id="RU003880"/>
    </source>
</evidence>
<dbReference type="PANTHER" id="PTHR48105">
    <property type="entry name" value="THIOREDOXIN REDUCTASE 1-RELATED-RELATED"/>
    <property type="match status" value="1"/>
</dbReference>
<evidence type="ECO:0000256" key="8">
    <source>
        <dbReference type="RuleBase" id="RU003881"/>
    </source>
</evidence>
<dbReference type="InterPro" id="IPR036188">
    <property type="entry name" value="FAD/NAD-bd_sf"/>
</dbReference>
<dbReference type="Gene3D" id="3.50.50.60">
    <property type="entry name" value="FAD/NAD(P)-binding domain"/>
    <property type="match status" value="2"/>
</dbReference>
<dbReference type="HOGENOM" id="CLU_031864_5_3_9"/>
<comment type="similarity">
    <text evidence="1 7">Belongs to the class-II pyridine nucleotide-disulfide oxidoreductase family.</text>
</comment>
<dbReference type="RefSeq" id="WP_015756932.1">
    <property type="nucleotide sequence ID" value="NC_013216.1"/>
</dbReference>
<evidence type="ECO:0000313" key="10">
    <source>
        <dbReference type="EMBL" id="ACV62217.1"/>
    </source>
</evidence>
<dbReference type="InterPro" id="IPR005982">
    <property type="entry name" value="Thioredox_Rdtase"/>
</dbReference>
<dbReference type="GO" id="GO:0019430">
    <property type="term" value="P:removal of superoxide radicals"/>
    <property type="evidence" value="ECO:0007669"/>
    <property type="project" value="UniProtKB-UniRule"/>
</dbReference>
<comment type="catalytic activity">
    <reaction evidence="7">
        <text>[thioredoxin]-dithiol + NADP(+) = [thioredoxin]-disulfide + NADPH + H(+)</text>
        <dbReference type="Rhea" id="RHEA:20345"/>
        <dbReference type="Rhea" id="RHEA-COMP:10698"/>
        <dbReference type="Rhea" id="RHEA-COMP:10700"/>
        <dbReference type="ChEBI" id="CHEBI:15378"/>
        <dbReference type="ChEBI" id="CHEBI:29950"/>
        <dbReference type="ChEBI" id="CHEBI:50058"/>
        <dbReference type="ChEBI" id="CHEBI:57783"/>
        <dbReference type="ChEBI" id="CHEBI:58349"/>
        <dbReference type="EC" id="1.8.1.9"/>
    </reaction>
</comment>
<dbReference type="Pfam" id="PF07992">
    <property type="entry name" value="Pyr_redox_2"/>
    <property type="match status" value="1"/>
</dbReference>
<reference evidence="10 11" key="1">
    <citation type="journal article" date="2009" name="Stand. Genomic Sci.">
        <title>Complete genome sequence of Desulfotomaculum acetoxidans type strain (5575).</title>
        <authorList>
            <person name="Spring S."/>
            <person name="Lapidus A."/>
            <person name="Schroder M."/>
            <person name="Gleim D."/>
            <person name="Sims D."/>
            <person name="Meincke L."/>
            <person name="Glavina Del Rio T."/>
            <person name="Tice H."/>
            <person name="Copeland A."/>
            <person name="Cheng J.F."/>
            <person name="Lucas S."/>
            <person name="Chen F."/>
            <person name="Nolan M."/>
            <person name="Bruce D."/>
            <person name="Goodwin L."/>
            <person name="Pitluck S."/>
            <person name="Ivanova N."/>
            <person name="Mavromatis K."/>
            <person name="Mikhailova N."/>
            <person name="Pati A."/>
            <person name="Chen A."/>
            <person name="Palaniappan K."/>
            <person name="Land M."/>
            <person name="Hauser L."/>
            <person name="Chang Y.J."/>
            <person name="Jeffries C.D."/>
            <person name="Chain P."/>
            <person name="Saunders E."/>
            <person name="Brettin T."/>
            <person name="Detter J.C."/>
            <person name="Goker M."/>
            <person name="Bristow J."/>
            <person name="Eisen J.A."/>
            <person name="Markowitz V."/>
            <person name="Hugenholtz P."/>
            <person name="Kyrpides N.C."/>
            <person name="Klenk H.P."/>
            <person name="Han C."/>
        </authorList>
    </citation>
    <scope>NUCLEOTIDE SEQUENCE [LARGE SCALE GENOMIC DNA]</scope>
    <source>
        <strain evidence="11">ATCC 49208 / DSM 771 / VKM B-1644</strain>
    </source>
</reference>
<evidence type="ECO:0000256" key="1">
    <source>
        <dbReference type="ARBA" id="ARBA00009333"/>
    </source>
</evidence>
<dbReference type="AlphaFoldDB" id="C8W6C8"/>
<dbReference type="InterPro" id="IPR008255">
    <property type="entry name" value="Pyr_nucl-diS_OxRdtase_2_AS"/>
</dbReference>
<sequence>MDNLKDLIIIGGGPGGLAAGIYAARADLKTVLIEKGVPGGLAATTEFIENYPGFSEGISGPELAMNMESQAKRFGLEVIYDYVEELKPLNNNFAVKTGSGELYARAVILATGASPQLLGVRGESTLHGRGVSYCATCDGAFFRGKKVAVVGGGDAAVEEALFLTKFAEEVFIIHRRGELRAAKIIQQRAKDNPKIKFIWHSVVEEISGSSAVDAVKLKDVRTGEFSDLEVGGVFVYVGTRPSSELVKDLIELDSRGYIMTDEDMKTSHAGIFAVGDVRQKTLRQVVTAVADGAIAAVAAEKYLEEL</sequence>
<dbReference type="Proteomes" id="UP000002217">
    <property type="component" value="Chromosome"/>
</dbReference>
<evidence type="ECO:0000256" key="6">
    <source>
        <dbReference type="ARBA" id="ARBA00023284"/>
    </source>
</evidence>
<name>C8W6C8_DESAS</name>
<dbReference type="GO" id="GO:0005737">
    <property type="term" value="C:cytoplasm"/>
    <property type="evidence" value="ECO:0007669"/>
    <property type="project" value="InterPro"/>
</dbReference>
<gene>
    <name evidence="10" type="ordered locus">Dtox_1340</name>
</gene>
<comment type="subunit">
    <text evidence="7">Homodimer.</text>
</comment>
<evidence type="ECO:0000256" key="2">
    <source>
        <dbReference type="ARBA" id="ARBA00022630"/>
    </source>
</evidence>
<keyword evidence="6 7" id="KW-0676">Redox-active center</keyword>
<dbReference type="SUPFAM" id="SSF51905">
    <property type="entry name" value="FAD/NAD(P)-binding domain"/>
    <property type="match status" value="1"/>
</dbReference>
<keyword evidence="4 7" id="KW-0560">Oxidoreductase</keyword>
<evidence type="ECO:0000313" key="11">
    <source>
        <dbReference type="Proteomes" id="UP000002217"/>
    </source>
</evidence>
<dbReference type="EC" id="1.8.1.9" evidence="7"/>
<dbReference type="PROSITE" id="PS00573">
    <property type="entry name" value="PYRIDINE_REDOX_2"/>
    <property type="match status" value="1"/>
</dbReference>
<organism evidence="10 11">
    <name type="scientific">Desulfofarcimen acetoxidans (strain ATCC 49208 / DSM 771 / KCTC 5769 / VKM B-1644 / 5575)</name>
    <name type="common">Desulfotomaculum acetoxidans</name>
    <dbReference type="NCBI Taxonomy" id="485916"/>
    <lineage>
        <taxon>Bacteria</taxon>
        <taxon>Bacillati</taxon>
        <taxon>Bacillota</taxon>
        <taxon>Clostridia</taxon>
        <taxon>Eubacteriales</taxon>
        <taxon>Peptococcaceae</taxon>
        <taxon>Desulfofarcimen</taxon>
    </lineage>
</organism>
<dbReference type="NCBIfam" id="TIGR01292">
    <property type="entry name" value="TRX_reduct"/>
    <property type="match status" value="1"/>
</dbReference>
<evidence type="ECO:0000259" key="9">
    <source>
        <dbReference type="Pfam" id="PF07992"/>
    </source>
</evidence>
<keyword evidence="3 7" id="KW-0274">FAD</keyword>
<dbReference type="InterPro" id="IPR023753">
    <property type="entry name" value="FAD/NAD-binding_dom"/>
</dbReference>
<dbReference type="eggNOG" id="COG0492">
    <property type="taxonomic scope" value="Bacteria"/>
</dbReference>
<dbReference type="OrthoDB" id="9806179at2"/>
<keyword evidence="8" id="KW-0521">NADP</keyword>
<comment type="cofactor">
    <cofactor evidence="8">
        <name>FAD</name>
        <dbReference type="ChEBI" id="CHEBI:57692"/>
    </cofactor>
    <text evidence="8">Binds 1 FAD per subunit.</text>
</comment>
<dbReference type="InterPro" id="IPR050097">
    <property type="entry name" value="Ferredoxin-NADP_redctase_2"/>
</dbReference>
<evidence type="ECO:0000256" key="3">
    <source>
        <dbReference type="ARBA" id="ARBA00022827"/>
    </source>
</evidence>
<protein>
    <recommendedName>
        <fullName evidence="7">Thioredoxin reductase</fullName>
        <ecNumber evidence="7">1.8.1.9</ecNumber>
    </recommendedName>
</protein>
<feature type="domain" description="FAD/NAD(P)-binding" evidence="9">
    <location>
        <begin position="5"/>
        <end position="292"/>
    </location>
</feature>
<evidence type="ECO:0000256" key="4">
    <source>
        <dbReference type="ARBA" id="ARBA00023002"/>
    </source>
</evidence>